<dbReference type="SMART" id="SM00345">
    <property type="entry name" value="HTH_GNTR"/>
    <property type="match status" value="1"/>
</dbReference>
<dbReference type="GO" id="GO:0003677">
    <property type="term" value="F:DNA binding"/>
    <property type="evidence" value="ECO:0007669"/>
    <property type="project" value="UniProtKB-KW"/>
</dbReference>
<dbReference type="Proteomes" id="UP000594480">
    <property type="component" value="Chromosome"/>
</dbReference>
<evidence type="ECO:0000259" key="4">
    <source>
        <dbReference type="PROSITE" id="PS50949"/>
    </source>
</evidence>
<dbReference type="SUPFAM" id="SSF64288">
    <property type="entry name" value="Chorismate lyase-like"/>
    <property type="match status" value="1"/>
</dbReference>
<dbReference type="GO" id="GO:0003700">
    <property type="term" value="F:DNA-binding transcription factor activity"/>
    <property type="evidence" value="ECO:0007669"/>
    <property type="project" value="InterPro"/>
</dbReference>
<evidence type="ECO:0000256" key="1">
    <source>
        <dbReference type="ARBA" id="ARBA00023015"/>
    </source>
</evidence>
<dbReference type="InterPro" id="IPR050679">
    <property type="entry name" value="Bact_HTH_transcr_reg"/>
</dbReference>
<gene>
    <name evidence="5" type="ORF">IT882_04175</name>
</gene>
<accession>A0A7S8MY03</accession>
<dbReference type="PANTHER" id="PTHR44846">
    <property type="entry name" value="MANNOSYL-D-GLYCERATE TRANSPORT/METABOLISM SYSTEM REPRESSOR MNGR-RELATED"/>
    <property type="match status" value="1"/>
</dbReference>
<protein>
    <submittedName>
        <fullName evidence="5">GntR family transcriptional regulator</fullName>
    </submittedName>
</protein>
<dbReference type="KEGG" id="msf:IT882_04175"/>
<organism evidence="5 6">
    <name type="scientific">Microbacterium schleiferi</name>
    <dbReference type="NCBI Taxonomy" id="69362"/>
    <lineage>
        <taxon>Bacteria</taxon>
        <taxon>Bacillati</taxon>
        <taxon>Actinomycetota</taxon>
        <taxon>Actinomycetes</taxon>
        <taxon>Micrococcales</taxon>
        <taxon>Microbacteriaceae</taxon>
        <taxon>Microbacterium</taxon>
    </lineage>
</organism>
<dbReference type="EMBL" id="CP064760">
    <property type="protein sequence ID" value="QPE05274.1"/>
    <property type="molecule type" value="Genomic_DNA"/>
</dbReference>
<evidence type="ECO:0000313" key="5">
    <source>
        <dbReference type="EMBL" id="QPE05274.1"/>
    </source>
</evidence>
<dbReference type="InterPro" id="IPR000524">
    <property type="entry name" value="Tscrpt_reg_HTH_GntR"/>
</dbReference>
<dbReference type="CDD" id="cd07377">
    <property type="entry name" value="WHTH_GntR"/>
    <property type="match status" value="1"/>
</dbReference>
<dbReference type="InterPro" id="IPR028978">
    <property type="entry name" value="Chorismate_lyase_/UTRA_dom_sf"/>
</dbReference>
<dbReference type="Gene3D" id="1.10.10.10">
    <property type="entry name" value="Winged helix-like DNA-binding domain superfamily/Winged helix DNA-binding domain"/>
    <property type="match status" value="1"/>
</dbReference>
<dbReference type="Gene3D" id="3.40.1410.10">
    <property type="entry name" value="Chorismate lyase-like"/>
    <property type="match status" value="1"/>
</dbReference>
<dbReference type="Pfam" id="PF00392">
    <property type="entry name" value="GntR"/>
    <property type="match status" value="1"/>
</dbReference>
<proteinExistence type="predicted"/>
<dbReference type="GO" id="GO:0045892">
    <property type="term" value="P:negative regulation of DNA-templated transcription"/>
    <property type="evidence" value="ECO:0007669"/>
    <property type="project" value="TreeGrafter"/>
</dbReference>
<dbReference type="InterPro" id="IPR036390">
    <property type="entry name" value="WH_DNA-bd_sf"/>
</dbReference>
<keyword evidence="2" id="KW-0238">DNA-binding</keyword>
<dbReference type="PROSITE" id="PS50949">
    <property type="entry name" value="HTH_GNTR"/>
    <property type="match status" value="1"/>
</dbReference>
<keyword evidence="3" id="KW-0804">Transcription</keyword>
<evidence type="ECO:0000256" key="3">
    <source>
        <dbReference type="ARBA" id="ARBA00023163"/>
    </source>
</evidence>
<name>A0A7S8MY03_9MICO</name>
<dbReference type="PANTHER" id="PTHR44846:SF1">
    <property type="entry name" value="MANNOSYL-D-GLYCERATE TRANSPORT_METABOLISM SYSTEM REPRESSOR MNGR-RELATED"/>
    <property type="match status" value="1"/>
</dbReference>
<feature type="domain" description="HTH gntR-type" evidence="4">
    <location>
        <begin position="12"/>
        <end position="80"/>
    </location>
</feature>
<keyword evidence="6" id="KW-1185">Reference proteome</keyword>
<dbReference type="InterPro" id="IPR036388">
    <property type="entry name" value="WH-like_DNA-bd_sf"/>
</dbReference>
<evidence type="ECO:0000256" key="2">
    <source>
        <dbReference type="ARBA" id="ARBA00023125"/>
    </source>
</evidence>
<dbReference type="AlphaFoldDB" id="A0A7S8MY03"/>
<sequence length="247" mass="25975">MPLEPLTLTVGQPLRVAVYNSISRAIRNGTYPLGSVLPSDADFCTALGVSRPVVREAMLLLEEDRLITTRRGIGRFVSDALPRIGLERVRGLELLLGESLGPITVERVSHEAQQASDLLSQALQLDATAAVWTWESLLRRDGSALALTFEAVPAAGPSAFTDPGTDTMPAATALTRLLASADPSHVSSACDISLGVLGDHRAGVLGAHPDTSALILTQRVAYRGSVVLYAKTVVLSAAGTISLQQSA</sequence>
<reference evidence="5 6" key="1">
    <citation type="submission" date="2020-11" db="EMBL/GenBank/DDBJ databases">
        <title>Amino acid is mineralized and recycled by bacteria in oceanic microbiome.</title>
        <authorList>
            <person name="Zheng L.Y."/>
        </authorList>
    </citation>
    <scope>NUCLEOTIDE SEQUENCE [LARGE SCALE GENOMIC DNA]</scope>
    <source>
        <strain evidence="5 6">A32-1</strain>
    </source>
</reference>
<dbReference type="PRINTS" id="PR00035">
    <property type="entry name" value="HTHGNTR"/>
</dbReference>
<evidence type="ECO:0000313" key="6">
    <source>
        <dbReference type="Proteomes" id="UP000594480"/>
    </source>
</evidence>
<keyword evidence="1" id="KW-0805">Transcription regulation</keyword>
<dbReference type="SUPFAM" id="SSF46785">
    <property type="entry name" value="Winged helix' DNA-binding domain"/>
    <property type="match status" value="1"/>
</dbReference>
<dbReference type="RefSeq" id="WP_195693291.1">
    <property type="nucleotide sequence ID" value="NZ_CP064760.1"/>
</dbReference>